<evidence type="ECO:0000256" key="6">
    <source>
        <dbReference type="ARBA" id="ARBA00023004"/>
    </source>
</evidence>
<reference evidence="9 10" key="1">
    <citation type="submission" date="2024-09" db="EMBL/GenBank/DDBJ databases">
        <title>Draft genome sequence of Candidatus Magnetaquicoccaceae bacterium FCR-1.</title>
        <authorList>
            <person name="Shimoshige H."/>
            <person name="Shimamura S."/>
            <person name="Taoka A."/>
            <person name="Kobayashi H."/>
            <person name="Maekawa T."/>
        </authorList>
    </citation>
    <scope>NUCLEOTIDE SEQUENCE [LARGE SCALE GENOMIC DNA]</scope>
    <source>
        <strain evidence="9 10">FCR-1</strain>
    </source>
</reference>
<dbReference type="EMBL" id="BAAFGK010000004">
    <property type="protein sequence ID" value="GAB0057315.1"/>
    <property type="molecule type" value="Genomic_DNA"/>
</dbReference>
<protein>
    <recommendedName>
        <fullName evidence="7">Bacterioferritin</fullName>
        <ecNumber evidence="7">1.16.3.1</ecNumber>
    </recommendedName>
</protein>
<dbReference type="Gene3D" id="1.20.1260.10">
    <property type="match status" value="1"/>
</dbReference>
<dbReference type="InterPro" id="IPR002024">
    <property type="entry name" value="Bacterioferritin"/>
</dbReference>
<keyword evidence="6 7" id="KW-0408">Iron</keyword>
<dbReference type="Pfam" id="PF00210">
    <property type="entry name" value="Ferritin"/>
    <property type="match status" value="1"/>
</dbReference>
<dbReference type="PIRSF" id="PIRSF002560">
    <property type="entry name" value="Bacterioferritin"/>
    <property type="match status" value="1"/>
</dbReference>
<feature type="domain" description="Ferritin-like diiron" evidence="8">
    <location>
        <begin position="1"/>
        <end position="141"/>
    </location>
</feature>
<dbReference type="RefSeq" id="WP_420905015.1">
    <property type="nucleotide sequence ID" value="NZ_BAAFGK010000004.1"/>
</dbReference>
<evidence type="ECO:0000256" key="2">
    <source>
        <dbReference type="ARBA" id="ARBA00008093"/>
    </source>
</evidence>
<dbReference type="InterPro" id="IPR009040">
    <property type="entry name" value="Ferritin-like_diiron"/>
</dbReference>
<comment type="catalytic activity">
    <reaction evidence="7">
        <text>4 Fe(2+) + O2 + 4 H(+) = 4 Fe(3+) + 2 H2O</text>
        <dbReference type="Rhea" id="RHEA:11148"/>
        <dbReference type="ChEBI" id="CHEBI:15377"/>
        <dbReference type="ChEBI" id="CHEBI:15378"/>
        <dbReference type="ChEBI" id="CHEBI:15379"/>
        <dbReference type="ChEBI" id="CHEBI:29033"/>
        <dbReference type="ChEBI" id="CHEBI:29034"/>
        <dbReference type="EC" id="1.16.3.1"/>
    </reaction>
</comment>
<evidence type="ECO:0000313" key="9">
    <source>
        <dbReference type="EMBL" id="GAB0057315.1"/>
    </source>
</evidence>
<keyword evidence="5 7" id="KW-0479">Metal-binding</keyword>
<comment type="cofactor">
    <cofactor evidence="1">
        <name>heme b</name>
        <dbReference type="ChEBI" id="CHEBI:60344"/>
    </cofactor>
</comment>
<comment type="caution">
    <text evidence="9">The sequence shown here is derived from an EMBL/GenBank/DDBJ whole genome shotgun (WGS) entry which is preliminary data.</text>
</comment>
<evidence type="ECO:0000256" key="7">
    <source>
        <dbReference type="PIRNR" id="PIRNR002560"/>
    </source>
</evidence>
<evidence type="ECO:0000256" key="4">
    <source>
        <dbReference type="ARBA" id="ARBA00022617"/>
    </source>
</evidence>
<sequence length="171" mass="19540">MYKKSVELLNTAVADELSAVHQYMYFHFHCDDQGLDLLAGLFRRTAIEEMMHIERLAERILFLKGDVVMKPSKGVETVQDVKQMLDKARRMEEESVEDYNTASMQCGADSISRKLFESLVMDEERHFRQYDDENSNIKRYGDDYLAQQSMERSRNVAMAAAAITPGKGGAA</sequence>
<comment type="function">
    <text evidence="7">Iron-storage protein, whose ferroxidase center binds Fe(2+), oxidizes it using dioxygen to Fe(3+), and participates in the subsequent Fe(3+) oxide mineral core formation within the central cavity of the BFR protein shell.</text>
</comment>
<dbReference type="SUPFAM" id="SSF47240">
    <property type="entry name" value="Ferritin-like"/>
    <property type="match status" value="1"/>
</dbReference>
<evidence type="ECO:0000256" key="1">
    <source>
        <dbReference type="ARBA" id="ARBA00001970"/>
    </source>
</evidence>
<dbReference type="GO" id="GO:0004322">
    <property type="term" value="F:ferroxidase activity"/>
    <property type="evidence" value="ECO:0007669"/>
    <property type="project" value="UniProtKB-EC"/>
</dbReference>
<keyword evidence="9" id="KW-0560">Oxidoreductase</keyword>
<dbReference type="InterPro" id="IPR009078">
    <property type="entry name" value="Ferritin-like_SF"/>
</dbReference>
<accession>A0ABQ0C8V1</accession>
<evidence type="ECO:0000256" key="5">
    <source>
        <dbReference type="ARBA" id="ARBA00022723"/>
    </source>
</evidence>
<dbReference type="PROSITE" id="PS50905">
    <property type="entry name" value="FERRITIN_LIKE"/>
    <property type="match status" value="1"/>
</dbReference>
<keyword evidence="3 7" id="KW-0409">Iron storage</keyword>
<gene>
    <name evidence="9" type="primary">bfr</name>
    <name evidence="9" type="ORF">SIID45300_01639</name>
</gene>
<evidence type="ECO:0000259" key="8">
    <source>
        <dbReference type="PROSITE" id="PS50905"/>
    </source>
</evidence>
<organism evidence="9 10">
    <name type="scientific">Candidatus Magnetaquiglobus chichijimensis</name>
    <dbReference type="NCBI Taxonomy" id="3141448"/>
    <lineage>
        <taxon>Bacteria</taxon>
        <taxon>Pseudomonadati</taxon>
        <taxon>Pseudomonadota</taxon>
        <taxon>Magnetococcia</taxon>
        <taxon>Magnetococcales</taxon>
        <taxon>Candidatus Magnetaquicoccaceae</taxon>
        <taxon>Candidatus Magnetaquiglobus</taxon>
    </lineage>
</organism>
<dbReference type="PRINTS" id="PR00601">
    <property type="entry name" value="BACFERRITIN"/>
</dbReference>
<dbReference type="Proteomes" id="UP001628193">
    <property type="component" value="Unassembled WGS sequence"/>
</dbReference>
<keyword evidence="4" id="KW-0349">Heme</keyword>
<evidence type="ECO:0000313" key="10">
    <source>
        <dbReference type="Proteomes" id="UP001628193"/>
    </source>
</evidence>
<name>A0ABQ0C8V1_9PROT</name>
<dbReference type="PANTHER" id="PTHR30295">
    <property type="entry name" value="BACTERIOFERRITIN"/>
    <property type="match status" value="1"/>
</dbReference>
<dbReference type="InterPro" id="IPR012347">
    <property type="entry name" value="Ferritin-like"/>
</dbReference>
<proteinExistence type="inferred from homology"/>
<evidence type="ECO:0000256" key="3">
    <source>
        <dbReference type="ARBA" id="ARBA00022434"/>
    </source>
</evidence>
<dbReference type="PANTHER" id="PTHR30295:SF0">
    <property type="entry name" value="BACTERIOFERRITIN"/>
    <property type="match status" value="1"/>
</dbReference>
<dbReference type="InterPro" id="IPR008331">
    <property type="entry name" value="Ferritin_DPS_dom"/>
</dbReference>
<keyword evidence="10" id="KW-1185">Reference proteome</keyword>
<dbReference type="EC" id="1.16.3.1" evidence="7"/>
<comment type="similarity">
    <text evidence="2 7">Belongs to the bacterioferritin family.</text>
</comment>